<reference evidence="3" key="1">
    <citation type="journal article" date="2015" name="Nat. Genet.">
        <title>The genome and transcriptome of the zoonotic hookworm Ancylostoma ceylanicum identify infection-specific gene families.</title>
        <authorList>
            <person name="Schwarz E.M."/>
            <person name="Hu Y."/>
            <person name="Antoshechkin I."/>
            <person name="Miller M.M."/>
            <person name="Sternberg P.W."/>
            <person name="Aroian R.V."/>
        </authorList>
    </citation>
    <scope>NUCLEOTIDE SEQUENCE</scope>
    <source>
        <strain evidence="3">HY135</strain>
    </source>
</reference>
<accession>A0A016WIZ4</accession>
<gene>
    <name evidence="2" type="primary">Acey_s0665.g1322</name>
    <name evidence="2" type="ORF">Y032_0665g1322</name>
</gene>
<name>A0A016WIZ4_9BILA</name>
<evidence type="ECO:0000256" key="1">
    <source>
        <dbReference type="SAM" id="MobiDB-lite"/>
    </source>
</evidence>
<dbReference type="AlphaFoldDB" id="A0A016WIZ4"/>
<organism evidence="2 3">
    <name type="scientific">Ancylostoma ceylanicum</name>
    <dbReference type="NCBI Taxonomy" id="53326"/>
    <lineage>
        <taxon>Eukaryota</taxon>
        <taxon>Metazoa</taxon>
        <taxon>Ecdysozoa</taxon>
        <taxon>Nematoda</taxon>
        <taxon>Chromadorea</taxon>
        <taxon>Rhabditida</taxon>
        <taxon>Rhabditina</taxon>
        <taxon>Rhabditomorpha</taxon>
        <taxon>Strongyloidea</taxon>
        <taxon>Ancylostomatidae</taxon>
        <taxon>Ancylostomatinae</taxon>
        <taxon>Ancylostoma</taxon>
    </lineage>
</organism>
<evidence type="ECO:0000313" key="2">
    <source>
        <dbReference type="EMBL" id="EYC39262.1"/>
    </source>
</evidence>
<protein>
    <submittedName>
        <fullName evidence="2">Uncharacterized protein</fullName>
    </submittedName>
</protein>
<dbReference type="OrthoDB" id="411871at2759"/>
<evidence type="ECO:0000313" key="3">
    <source>
        <dbReference type="Proteomes" id="UP000024635"/>
    </source>
</evidence>
<dbReference type="Proteomes" id="UP000024635">
    <property type="component" value="Unassembled WGS sequence"/>
</dbReference>
<keyword evidence="3" id="KW-1185">Reference proteome</keyword>
<comment type="caution">
    <text evidence="2">The sequence shown here is derived from an EMBL/GenBank/DDBJ whole genome shotgun (WGS) entry which is preliminary data.</text>
</comment>
<sequence length="226" mass="25295">MPATRKGTSTARTSKGHSQPTASSIATTGIQGPGSEKEEVIRKLQEILNDKAPEALPLLNQLLQLLKPNPQEIVEEEKRARSIVIAGIPEAEGDLEPVERVSHTEAMTYKVLNALGVEARPTEVYRMGDVAKGKTRLIKCVLPSERFLLKALRNAPALRNLTGFDHVYIRRSMTREEREKDRELRRQAHDLNINEHNGSKVYVVYRSQVVKVSDIPKIKASVAKNF</sequence>
<proteinExistence type="predicted"/>
<feature type="compositionally biased region" description="Polar residues" evidence="1">
    <location>
        <begin position="1"/>
        <end position="30"/>
    </location>
</feature>
<dbReference type="EMBL" id="JARK01000265">
    <property type="protein sequence ID" value="EYC39262.1"/>
    <property type="molecule type" value="Genomic_DNA"/>
</dbReference>
<feature type="region of interest" description="Disordered" evidence="1">
    <location>
        <begin position="1"/>
        <end position="37"/>
    </location>
</feature>